<keyword evidence="3" id="KW-1185">Reference proteome</keyword>
<evidence type="ECO:0000313" key="3">
    <source>
        <dbReference type="Proteomes" id="UP000240883"/>
    </source>
</evidence>
<protein>
    <submittedName>
        <fullName evidence="2">Uncharacterized protein</fullName>
    </submittedName>
</protein>
<organism evidence="2 3">
    <name type="scientific">Corynespora cassiicola Philippines</name>
    <dbReference type="NCBI Taxonomy" id="1448308"/>
    <lineage>
        <taxon>Eukaryota</taxon>
        <taxon>Fungi</taxon>
        <taxon>Dikarya</taxon>
        <taxon>Ascomycota</taxon>
        <taxon>Pezizomycotina</taxon>
        <taxon>Dothideomycetes</taxon>
        <taxon>Pleosporomycetidae</taxon>
        <taxon>Pleosporales</taxon>
        <taxon>Corynesporascaceae</taxon>
        <taxon>Corynespora</taxon>
    </lineage>
</organism>
<dbReference type="GO" id="GO:0045944">
    <property type="term" value="P:positive regulation of transcription by RNA polymerase II"/>
    <property type="evidence" value="ECO:0007669"/>
    <property type="project" value="TreeGrafter"/>
</dbReference>
<dbReference type="GO" id="GO:0003700">
    <property type="term" value="F:DNA-binding transcription factor activity"/>
    <property type="evidence" value="ECO:0007669"/>
    <property type="project" value="TreeGrafter"/>
</dbReference>
<keyword evidence="1" id="KW-0539">Nucleus</keyword>
<name>A0A2T2NHM5_CORCC</name>
<evidence type="ECO:0000256" key="1">
    <source>
        <dbReference type="ARBA" id="ARBA00023242"/>
    </source>
</evidence>
<dbReference type="PANTHER" id="PTHR37534">
    <property type="entry name" value="TRANSCRIPTIONAL ACTIVATOR PROTEIN UGA3"/>
    <property type="match status" value="1"/>
</dbReference>
<dbReference type="PANTHER" id="PTHR37534:SF2">
    <property type="entry name" value="N-ACETYLTRANSFERASE DOMAIN-CONTAINING PROTEIN"/>
    <property type="match status" value="1"/>
</dbReference>
<dbReference type="GO" id="GO:0000976">
    <property type="term" value="F:transcription cis-regulatory region binding"/>
    <property type="evidence" value="ECO:0007669"/>
    <property type="project" value="TreeGrafter"/>
</dbReference>
<dbReference type="GO" id="GO:0005634">
    <property type="term" value="C:nucleus"/>
    <property type="evidence" value="ECO:0007669"/>
    <property type="project" value="TreeGrafter"/>
</dbReference>
<gene>
    <name evidence="2" type="ORF">BS50DRAFT_497126</name>
</gene>
<accession>A0A2T2NHM5</accession>
<dbReference type="AlphaFoldDB" id="A0A2T2NHM5"/>
<dbReference type="OrthoDB" id="407832at2759"/>
<reference evidence="2 3" key="1">
    <citation type="journal article" date="2018" name="Front. Microbiol.">
        <title>Genome-Wide Analysis of Corynespora cassiicola Leaf Fall Disease Putative Effectors.</title>
        <authorList>
            <person name="Lopez D."/>
            <person name="Ribeiro S."/>
            <person name="Label P."/>
            <person name="Fumanal B."/>
            <person name="Venisse J.S."/>
            <person name="Kohler A."/>
            <person name="de Oliveira R.R."/>
            <person name="Labutti K."/>
            <person name="Lipzen A."/>
            <person name="Lail K."/>
            <person name="Bauer D."/>
            <person name="Ohm R.A."/>
            <person name="Barry K.W."/>
            <person name="Spatafora J."/>
            <person name="Grigoriev I.V."/>
            <person name="Martin F.M."/>
            <person name="Pujade-Renaud V."/>
        </authorList>
    </citation>
    <scope>NUCLEOTIDE SEQUENCE [LARGE SCALE GENOMIC DNA]</scope>
    <source>
        <strain evidence="2 3">Philippines</strain>
    </source>
</reference>
<evidence type="ECO:0000313" key="2">
    <source>
        <dbReference type="EMBL" id="PSN64869.1"/>
    </source>
</evidence>
<sequence>MSLNIGLQEACLIRHFSEDLAHAFDTTDRDSHYTLTVPQRAMHSPVLLYAICTASARHLASIWRRRHPSPIIYFRGVCLPELNDETAIHYHNICLQQLMTFSDTPASEFNAIERADALAATTILRFYEQLDTSLTGLDSEAYQSVVHTVMCNHHIEALFSLESIDRAHRDENGFPNTAEGLRASACLIALRQEIWSVLLYRRPFRLPISSNLDYTQLGPADDYRWTNRIILWCADVLRYCFGPDTATTLATSSSNLAFERWDAMKAFEEIWTANQPSCFRPLHYAAPQPSRGAHFPVIWHMNDCQVQGAQHLELGRMLLAVYNPRRQRVGIGSSAMNHAIEEQLRSSILRLCGLAMSNKKFQAGMTTAAVGISIGGEYFRERDEQDAIIGFLDELEEEHAWPTRTVVRALQDAWSLQRGQAASSMPKGPASV</sequence>
<proteinExistence type="predicted"/>
<dbReference type="EMBL" id="KZ678137">
    <property type="protein sequence ID" value="PSN64869.1"/>
    <property type="molecule type" value="Genomic_DNA"/>
</dbReference>
<dbReference type="Proteomes" id="UP000240883">
    <property type="component" value="Unassembled WGS sequence"/>
</dbReference>